<name>A0ABU0JPJ5_9HYPH</name>
<evidence type="ECO:0000256" key="1">
    <source>
        <dbReference type="SAM" id="MobiDB-lite"/>
    </source>
</evidence>
<evidence type="ECO:0000313" key="3">
    <source>
        <dbReference type="Proteomes" id="UP001242480"/>
    </source>
</evidence>
<accession>A0ABU0JPJ5</accession>
<dbReference type="Proteomes" id="UP001242480">
    <property type="component" value="Unassembled WGS sequence"/>
</dbReference>
<organism evidence="2 3">
    <name type="scientific">Labrys wisconsinensis</name>
    <dbReference type="NCBI Taxonomy" id="425677"/>
    <lineage>
        <taxon>Bacteria</taxon>
        <taxon>Pseudomonadati</taxon>
        <taxon>Pseudomonadota</taxon>
        <taxon>Alphaproteobacteria</taxon>
        <taxon>Hyphomicrobiales</taxon>
        <taxon>Xanthobacteraceae</taxon>
        <taxon>Labrys</taxon>
    </lineage>
</organism>
<dbReference type="RefSeq" id="WP_307286341.1">
    <property type="nucleotide sequence ID" value="NZ_JAUSVX010000033.1"/>
</dbReference>
<reference evidence="2 3" key="1">
    <citation type="submission" date="2023-07" db="EMBL/GenBank/DDBJ databases">
        <title>Genomic Encyclopedia of Type Strains, Phase IV (KMG-IV): sequencing the most valuable type-strain genomes for metagenomic binning, comparative biology and taxonomic classification.</title>
        <authorList>
            <person name="Goeker M."/>
        </authorList>
    </citation>
    <scope>NUCLEOTIDE SEQUENCE [LARGE SCALE GENOMIC DNA]</scope>
    <source>
        <strain evidence="2 3">DSM 19619</strain>
    </source>
</reference>
<comment type="caution">
    <text evidence="2">The sequence shown here is derived from an EMBL/GenBank/DDBJ whole genome shotgun (WGS) entry which is preliminary data.</text>
</comment>
<dbReference type="EMBL" id="JAUSVX010000033">
    <property type="protein sequence ID" value="MDQ0475303.1"/>
    <property type="molecule type" value="Genomic_DNA"/>
</dbReference>
<gene>
    <name evidence="2" type="ORF">QO011_008346</name>
</gene>
<proteinExistence type="predicted"/>
<keyword evidence="3" id="KW-1185">Reference proteome</keyword>
<evidence type="ECO:0000313" key="2">
    <source>
        <dbReference type="EMBL" id="MDQ0475303.1"/>
    </source>
</evidence>
<feature type="region of interest" description="Disordered" evidence="1">
    <location>
        <begin position="1"/>
        <end position="27"/>
    </location>
</feature>
<sequence>MRRRPISNAFGMNAVSGPREPPSPGARPLLHGDWLSAFALPGSDVPFFRQADETARATLRILVQDVRRGDLDGRPLA</sequence>
<protein>
    <submittedName>
        <fullName evidence="2">Uncharacterized protein</fullName>
    </submittedName>
</protein>